<reference evidence="8 9" key="5">
    <citation type="journal article" date="2010" name="Appl. Environ. Microbiol.">
        <title>phrR-like gene praR of Azorhizobium caulinodans ORS571 is essential for symbiosis with Sesbania rostrata and is involved in expression of reb genes.</title>
        <authorList>
            <person name="Akiba N."/>
            <person name="Aono T."/>
            <person name="Toyazaki H."/>
            <person name="Sato S."/>
            <person name="Oyaizu H."/>
        </authorList>
    </citation>
    <scope>NUCLEOTIDE SEQUENCE [LARGE SCALE GENOMIC DNA]</scope>
    <source>
        <strain evidence="9">ATCC 43989 / DSM 5975 / JCM 20966 / LMG 6465 / NBRC 14845 / NCIMB 13405 / ORS 571</strain>
    </source>
</reference>
<feature type="region of interest" description="Disordered" evidence="5">
    <location>
        <begin position="71"/>
        <end position="118"/>
    </location>
</feature>
<dbReference type="SUPFAM" id="SSF54427">
    <property type="entry name" value="NTF2-like"/>
    <property type="match status" value="1"/>
</dbReference>
<keyword evidence="3" id="KW-0809">Transit peptide</keyword>
<comment type="subcellular location">
    <subcellularLocation>
        <location evidence="1">Membrane</location>
    </subcellularLocation>
</comment>
<gene>
    <name evidence="8" type="ordered locus">AZC_4600</name>
</gene>
<evidence type="ECO:0000313" key="9">
    <source>
        <dbReference type="Proteomes" id="UP000000270"/>
    </source>
</evidence>
<dbReference type="Proteomes" id="UP000000270">
    <property type="component" value="Chromosome"/>
</dbReference>
<protein>
    <submittedName>
        <fullName evidence="8">Mitochondrial import inner membrane translocase</fullName>
    </submittedName>
</protein>
<keyword evidence="9" id="KW-1185">Reference proteome</keyword>
<evidence type="ECO:0000256" key="5">
    <source>
        <dbReference type="SAM" id="MobiDB-lite"/>
    </source>
</evidence>
<evidence type="ECO:0000313" key="8">
    <source>
        <dbReference type="EMBL" id="BAF90598.1"/>
    </source>
</evidence>
<proteinExistence type="inferred from homology"/>
<name>A8HZM1_AZOC5</name>
<feature type="compositionally biased region" description="Pro residues" evidence="5">
    <location>
        <begin position="77"/>
        <end position="87"/>
    </location>
</feature>
<dbReference type="InterPro" id="IPR007379">
    <property type="entry name" value="Tim44-like_dom"/>
</dbReference>
<dbReference type="STRING" id="438753.AZC_4600"/>
<dbReference type="EMBL" id="AP009384">
    <property type="protein sequence ID" value="BAF90598.1"/>
    <property type="molecule type" value="Genomic_DNA"/>
</dbReference>
<dbReference type="SMART" id="SM00978">
    <property type="entry name" value="Tim44"/>
    <property type="match status" value="1"/>
</dbReference>
<reference evidence="8 9" key="1">
    <citation type="journal article" date="2007" name="Appl. Environ. Microbiol.">
        <title>Rhizobial factors required for stem nodule maturation and maintenance in Sesbania rostrata-Azorhizobium caulinodans ORS571 symbiosis.</title>
        <authorList>
            <person name="Suzuki S."/>
            <person name="Aono T."/>
            <person name="Lee KB."/>
            <person name="Suzuki T."/>
            <person name="Liu CT."/>
            <person name="Miwa H."/>
            <person name="Wakao S."/>
            <person name="Iki T."/>
            <person name="Oyaizu H."/>
        </authorList>
    </citation>
    <scope>NUCLEOTIDE SEQUENCE [LARGE SCALE GENOMIC DNA]</scope>
    <source>
        <strain evidence="9">ATCC 43989 / DSM 5975 / JCM 20966 / LMG 6465 / NBRC 14845 / NCIMB 13405 / ORS 571</strain>
    </source>
</reference>
<feature type="transmembrane region" description="Helical" evidence="6">
    <location>
        <begin position="42"/>
        <end position="62"/>
    </location>
</feature>
<accession>A8HZM1</accession>
<dbReference type="InterPro" id="IPR032710">
    <property type="entry name" value="NTF2-like_dom_sf"/>
</dbReference>
<evidence type="ECO:0000259" key="7">
    <source>
        <dbReference type="SMART" id="SM00978"/>
    </source>
</evidence>
<sequence length="279" mass="30424">MRPPRVHMEGQCLPAVRGGKATLAETIPVARPRSGWKAWRNAVLDIYTIIFLALAVFIFVRLRSVLGQRTGKERPPYDPFTPRPPAAPSSDNVVSLPERVGDAPQRPTAPVSQPLPGTFRWKGVTEEGSPLAEALDQIAAIEPDFDAKHFVEGAKSAYEMIVLAFAAGDRRTLKDLLSKDVFDGFVAAISEREGRGETMESRFVAIEKAEIIEASVRGRTGQVTLRFVSKIISATRSRDGAVVDGSADTVADVTDVWTFARELGARDPNWKLVATEAAQ</sequence>
<evidence type="ECO:0000256" key="2">
    <source>
        <dbReference type="ARBA" id="ARBA00009597"/>
    </source>
</evidence>
<evidence type="ECO:0000256" key="1">
    <source>
        <dbReference type="ARBA" id="ARBA00004370"/>
    </source>
</evidence>
<comment type="similarity">
    <text evidence="2">Belongs to the Tim44 family.</text>
</comment>
<reference evidence="8 9" key="3">
    <citation type="journal article" date="2008" name="BMC Genomics">
        <title>The genome of the versatile nitrogen fixer Azorhizobium caulinodans ORS571.</title>
        <authorList>
            <person name="Lee KB."/>
            <person name="Backer P.D."/>
            <person name="Aono T."/>
            <person name="Liu CT."/>
            <person name="Suzuki S."/>
            <person name="Suzuki T."/>
            <person name="Kaneko T."/>
            <person name="Yamada M."/>
            <person name="Tabata S."/>
            <person name="Kupfer D.M."/>
            <person name="Najar F.Z."/>
            <person name="Wiley G.B."/>
            <person name="Roe B."/>
            <person name="Binnewies T.T."/>
            <person name="Ussery D.W."/>
            <person name="D'Haeze W."/>
            <person name="Herder J.D."/>
            <person name="Gevers D."/>
            <person name="Vereecke D."/>
            <person name="Holsters M."/>
            <person name="Oyaizu H."/>
        </authorList>
    </citation>
    <scope>NUCLEOTIDE SEQUENCE [LARGE SCALE GENOMIC DNA]</scope>
    <source>
        <strain evidence="9">ATCC 43989 / DSM 5975 / JCM 20966 / LMG 6465 / NBRC 14845 / NCIMB 13405 / ORS 571</strain>
    </source>
</reference>
<feature type="domain" description="Tim44-like" evidence="7">
    <location>
        <begin position="131"/>
        <end position="277"/>
    </location>
</feature>
<reference evidence="9" key="2">
    <citation type="submission" date="2007-04" db="EMBL/GenBank/DDBJ databases">
        <title>Complete genome sequence of the nitrogen-fixing bacterium Azorhizobium caulinodans ORS571.</title>
        <authorList>
            <person name="Lee K.B."/>
            <person name="Backer P.D."/>
            <person name="Aono T."/>
            <person name="Liu C.T."/>
            <person name="Suzuki S."/>
            <person name="Suzuki T."/>
            <person name="Kaneko T."/>
            <person name="Yamada M."/>
            <person name="Tabata S."/>
            <person name="Kupfer D.M."/>
            <person name="Najar F.Z."/>
            <person name="Wiley G.B."/>
            <person name="Roe B."/>
            <person name="Binnewies T."/>
            <person name="Ussery D."/>
            <person name="Vereecke D."/>
            <person name="Gevers D."/>
            <person name="Holsters M."/>
            <person name="Oyaizu H."/>
        </authorList>
    </citation>
    <scope>NUCLEOTIDE SEQUENCE [LARGE SCALE GENOMIC DNA]</scope>
    <source>
        <strain evidence="9">ATCC 43989 / DSM 5975 / JCM 20966 / LMG 6465 / NBRC 14845 / NCIMB 13405 / ORS 571</strain>
    </source>
</reference>
<reference evidence="8 9" key="6">
    <citation type="journal article" date="2011" name="Appl. Environ. Microbiol.">
        <title>Involvement of the azorhizobial chromosome partition gene (parA) in the onset of bacteroid differentiation during Sesbania rostrata stem nodule development.</title>
        <authorList>
            <person name="Liu CT."/>
            <person name="Lee KB."/>
            <person name="Wang YS."/>
            <person name="Peng MH."/>
            <person name="Lee KT."/>
            <person name="Suzuki S."/>
            <person name="Suzuki T."/>
            <person name="Oyaizu H."/>
        </authorList>
    </citation>
    <scope>NUCLEOTIDE SEQUENCE [LARGE SCALE GENOMIC DNA]</scope>
    <source>
        <strain evidence="9">ATCC 43989 / DSM 5975 / JCM 20966 / LMG 6465 / NBRC 14845 / NCIMB 13405 / ORS 571</strain>
    </source>
</reference>
<dbReference type="PANTHER" id="PTHR10721:SF1">
    <property type="entry name" value="MITOCHONDRIAL IMPORT INNER MEMBRANE TRANSLOCASE SUBUNIT TIM44"/>
    <property type="match status" value="1"/>
</dbReference>
<dbReference type="GO" id="GO:0051087">
    <property type="term" value="F:protein-folding chaperone binding"/>
    <property type="evidence" value="ECO:0007669"/>
    <property type="project" value="TreeGrafter"/>
</dbReference>
<keyword evidence="4 6" id="KW-0472">Membrane</keyword>
<dbReference type="KEGG" id="azc:AZC_4600"/>
<dbReference type="Gene3D" id="3.10.450.240">
    <property type="match status" value="1"/>
</dbReference>
<dbReference type="PANTHER" id="PTHR10721">
    <property type="entry name" value="MITOCHONDRIAL IMPORT INNER MEMBRANE TRANSLOCASE SUBUNIT TIM44"/>
    <property type="match status" value="1"/>
</dbReference>
<reference evidence="8 9" key="4">
    <citation type="journal article" date="2009" name="Appl. Environ. Microbiol.">
        <title>Comparative genome-wide transcriptional profiling of Azorhizobium caulinodans ORS571 grown under free-living and symbiotic conditions.</title>
        <authorList>
            <person name="Tsukada S."/>
            <person name="Aono T."/>
            <person name="Akiba N."/>
            <person name="Lee KB."/>
            <person name="Liu CT."/>
            <person name="Toyazaki H."/>
            <person name="Oyaizu H."/>
        </authorList>
    </citation>
    <scope>NUCLEOTIDE SEQUENCE [LARGE SCALE GENOMIC DNA]</scope>
    <source>
        <strain evidence="9">ATCC 43989 / DSM 5975 / JCM 20966 / LMG 6465 / NBRC 14845 / NCIMB 13405 / ORS 571</strain>
    </source>
</reference>
<evidence type="ECO:0000256" key="3">
    <source>
        <dbReference type="ARBA" id="ARBA00022946"/>
    </source>
</evidence>
<evidence type="ECO:0000256" key="6">
    <source>
        <dbReference type="SAM" id="Phobius"/>
    </source>
</evidence>
<evidence type="ECO:0000256" key="4">
    <source>
        <dbReference type="ARBA" id="ARBA00023136"/>
    </source>
</evidence>
<keyword evidence="6" id="KW-0812">Transmembrane</keyword>
<dbReference type="HOGENOM" id="CLU_086329_1_1_5"/>
<dbReference type="Pfam" id="PF04280">
    <property type="entry name" value="Tim44"/>
    <property type="match status" value="1"/>
</dbReference>
<dbReference type="GO" id="GO:0016020">
    <property type="term" value="C:membrane"/>
    <property type="evidence" value="ECO:0007669"/>
    <property type="project" value="UniProtKB-SubCell"/>
</dbReference>
<dbReference type="InterPro" id="IPR039544">
    <property type="entry name" value="Tim44-like"/>
</dbReference>
<dbReference type="NCBIfam" id="NF033779">
    <property type="entry name" value="Tim44_TimA_adap"/>
    <property type="match status" value="1"/>
</dbReference>
<organism evidence="8 9">
    <name type="scientific">Azorhizobium caulinodans (strain ATCC 43989 / DSM 5975 / JCM 20966 / LMG 6465 / NBRC 14845 / NCIMB 13405 / ORS 571)</name>
    <dbReference type="NCBI Taxonomy" id="438753"/>
    <lineage>
        <taxon>Bacteria</taxon>
        <taxon>Pseudomonadati</taxon>
        <taxon>Pseudomonadota</taxon>
        <taxon>Alphaproteobacteria</taxon>
        <taxon>Hyphomicrobiales</taxon>
        <taxon>Xanthobacteraceae</taxon>
        <taxon>Azorhizobium</taxon>
    </lineage>
</organism>
<dbReference type="GO" id="GO:0030150">
    <property type="term" value="P:protein import into mitochondrial matrix"/>
    <property type="evidence" value="ECO:0007669"/>
    <property type="project" value="TreeGrafter"/>
</dbReference>
<keyword evidence="6" id="KW-1133">Transmembrane helix</keyword>
<dbReference type="AlphaFoldDB" id="A8HZM1"/>
<dbReference type="eggNOG" id="COG4395">
    <property type="taxonomic scope" value="Bacteria"/>
</dbReference>